<dbReference type="GO" id="GO:0050660">
    <property type="term" value="F:flavin adenine dinucleotide binding"/>
    <property type="evidence" value="ECO:0007669"/>
    <property type="project" value="InterPro"/>
</dbReference>
<sequence length="627" mass="68130">MISSASVLSLLLSATLATAAIVEPATFASTSFDFIVAGGGTAGTAVAARLSEIGNWTVGLIEAGEYRPDDENILVPQGWNTAPTWGNPTYDWGFNTVPQPNLADRSINIVRGRVLGGSSALNLMGIFLAGATEYDQLEQLGNEGWNYNNTLKYFKKATNMSVAPEYLQIGEHATFNPQYHGNSGPIHASFSSWFSEAMPPLYNAMVNLGFTPVQDGGDGQDAGDVWSPPLSINQDTKTRSYSAIEYYGRNADRPNFHVLTGAQVTKIELSSTPDNNGNLRATGVTYVSGGQTYTASVSKDVVVSGGSIQSPHMLELSGIGNKTILESVGIESKIDLPAVGENYQDHLVNYEQFIVPHSIETWDVMFNPGVQNDTVWQEYLVNKTGPYTSSVNVISYQTASHVTQNDSLLLDWLAELDAQFNASNPSPGRRAMYNIERQRLLPSSQQASVEVYAAPFHAYANDFELNTSYIQISSVPSHPFSRGSIHVNSSDPLNYPRIDLNAWAFDIDRHMMTASAKYCRVIADTDPLKPIIQEYSFPGPNVTTDTEWEQFVAENVMTPFHPCCTNAMLPKDAGGVVDSHLTVYGTANVRVVDVSILPLQLGTHLMGTTYAIAEQAADIIKADYGAA</sequence>
<evidence type="ECO:0000256" key="3">
    <source>
        <dbReference type="ARBA" id="ARBA00022630"/>
    </source>
</evidence>
<keyword evidence="3" id="KW-0285">Flavoprotein</keyword>
<evidence type="ECO:0000256" key="8">
    <source>
        <dbReference type="PIRSR" id="PIRSR000137-2"/>
    </source>
</evidence>
<reference evidence="11 12" key="1">
    <citation type="journal article" date="2019" name="Nat. Ecol. Evol.">
        <title>Megaphylogeny resolves global patterns of mushroom evolution.</title>
        <authorList>
            <person name="Varga T."/>
            <person name="Krizsan K."/>
            <person name="Foldi C."/>
            <person name="Dima B."/>
            <person name="Sanchez-Garcia M."/>
            <person name="Sanchez-Ramirez S."/>
            <person name="Szollosi G.J."/>
            <person name="Szarkandi J.G."/>
            <person name="Papp V."/>
            <person name="Albert L."/>
            <person name="Andreopoulos W."/>
            <person name="Angelini C."/>
            <person name="Antonin V."/>
            <person name="Barry K.W."/>
            <person name="Bougher N.L."/>
            <person name="Buchanan P."/>
            <person name="Buyck B."/>
            <person name="Bense V."/>
            <person name="Catcheside P."/>
            <person name="Chovatia M."/>
            <person name="Cooper J."/>
            <person name="Damon W."/>
            <person name="Desjardin D."/>
            <person name="Finy P."/>
            <person name="Geml J."/>
            <person name="Haridas S."/>
            <person name="Hughes K."/>
            <person name="Justo A."/>
            <person name="Karasinski D."/>
            <person name="Kautmanova I."/>
            <person name="Kiss B."/>
            <person name="Kocsube S."/>
            <person name="Kotiranta H."/>
            <person name="LaButti K.M."/>
            <person name="Lechner B.E."/>
            <person name="Liimatainen K."/>
            <person name="Lipzen A."/>
            <person name="Lukacs Z."/>
            <person name="Mihaltcheva S."/>
            <person name="Morgado L.N."/>
            <person name="Niskanen T."/>
            <person name="Noordeloos M.E."/>
            <person name="Ohm R.A."/>
            <person name="Ortiz-Santana B."/>
            <person name="Ovrebo C."/>
            <person name="Racz N."/>
            <person name="Riley R."/>
            <person name="Savchenko A."/>
            <person name="Shiryaev A."/>
            <person name="Soop K."/>
            <person name="Spirin V."/>
            <person name="Szebenyi C."/>
            <person name="Tomsovsky M."/>
            <person name="Tulloss R.E."/>
            <person name="Uehling J."/>
            <person name="Grigoriev I.V."/>
            <person name="Vagvolgyi C."/>
            <person name="Papp T."/>
            <person name="Martin F.M."/>
            <person name="Miettinen O."/>
            <person name="Hibbett D.S."/>
            <person name="Nagy L.G."/>
        </authorList>
    </citation>
    <scope>NUCLEOTIDE SEQUENCE [LARGE SCALE GENOMIC DNA]</scope>
    <source>
        <strain evidence="11 12">OMC1185</strain>
    </source>
</reference>
<dbReference type="Pfam" id="PF05199">
    <property type="entry name" value="GMC_oxred_C"/>
    <property type="match status" value="1"/>
</dbReference>
<dbReference type="GO" id="GO:0016614">
    <property type="term" value="F:oxidoreductase activity, acting on CH-OH group of donors"/>
    <property type="evidence" value="ECO:0007669"/>
    <property type="project" value="InterPro"/>
</dbReference>
<evidence type="ECO:0000256" key="6">
    <source>
        <dbReference type="ARBA" id="ARBA00023002"/>
    </source>
</evidence>
<dbReference type="PROSITE" id="PS00624">
    <property type="entry name" value="GMC_OXRED_2"/>
    <property type="match status" value="1"/>
</dbReference>
<evidence type="ECO:0000313" key="11">
    <source>
        <dbReference type="EMBL" id="TFK56926.1"/>
    </source>
</evidence>
<evidence type="ECO:0000256" key="7">
    <source>
        <dbReference type="PIRSR" id="PIRSR000137-1"/>
    </source>
</evidence>
<dbReference type="Pfam" id="PF00732">
    <property type="entry name" value="GMC_oxred_N"/>
    <property type="match status" value="1"/>
</dbReference>
<evidence type="ECO:0000256" key="4">
    <source>
        <dbReference type="ARBA" id="ARBA00022729"/>
    </source>
</evidence>
<accession>A0A5C3NKD3</accession>
<dbReference type="PANTHER" id="PTHR11552">
    <property type="entry name" value="GLUCOSE-METHANOL-CHOLINE GMC OXIDOREDUCTASE"/>
    <property type="match status" value="1"/>
</dbReference>
<dbReference type="EMBL" id="ML213503">
    <property type="protein sequence ID" value="TFK56926.1"/>
    <property type="molecule type" value="Genomic_DNA"/>
</dbReference>
<feature type="signal peptide" evidence="9">
    <location>
        <begin position="1"/>
        <end position="19"/>
    </location>
</feature>
<dbReference type="InterPro" id="IPR036188">
    <property type="entry name" value="FAD/NAD-bd_sf"/>
</dbReference>
<evidence type="ECO:0000259" key="10">
    <source>
        <dbReference type="PROSITE" id="PS00624"/>
    </source>
</evidence>
<gene>
    <name evidence="11" type="ORF">OE88DRAFT_73976</name>
</gene>
<evidence type="ECO:0000256" key="1">
    <source>
        <dbReference type="ARBA" id="ARBA00001974"/>
    </source>
</evidence>
<keyword evidence="4 9" id="KW-0732">Signal</keyword>
<protein>
    <submittedName>
        <fullName evidence="11">Alcohol oxidase</fullName>
    </submittedName>
</protein>
<feature type="domain" description="Glucose-methanol-choline oxidoreductase N-terminal" evidence="10">
    <location>
        <begin position="306"/>
        <end position="320"/>
    </location>
</feature>
<dbReference type="AlphaFoldDB" id="A0A5C3NKD3"/>
<dbReference type="InterPro" id="IPR000172">
    <property type="entry name" value="GMC_OxRdtase_N"/>
</dbReference>
<dbReference type="Proteomes" id="UP000305948">
    <property type="component" value="Unassembled WGS sequence"/>
</dbReference>
<dbReference type="PIRSF" id="PIRSF000137">
    <property type="entry name" value="Alcohol_oxidase"/>
    <property type="match status" value="1"/>
</dbReference>
<dbReference type="STRING" id="5364.A0A5C3NKD3"/>
<evidence type="ECO:0000256" key="2">
    <source>
        <dbReference type="ARBA" id="ARBA00010790"/>
    </source>
</evidence>
<dbReference type="OrthoDB" id="269227at2759"/>
<name>A0A5C3NKD3_9AGAM</name>
<feature type="chain" id="PRO_5022994743" evidence="9">
    <location>
        <begin position="20"/>
        <end position="627"/>
    </location>
</feature>
<comment type="cofactor">
    <cofactor evidence="1 8">
        <name>FAD</name>
        <dbReference type="ChEBI" id="CHEBI:57692"/>
    </cofactor>
</comment>
<dbReference type="InterPro" id="IPR012132">
    <property type="entry name" value="GMC_OxRdtase"/>
</dbReference>
<dbReference type="SUPFAM" id="SSF54373">
    <property type="entry name" value="FAD-linked reductases, C-terminal domain"/>
    <property type="match status" value="1"/>
</dbReference>
<keyword evidence="6" id="KW-0560">Oxidoreductase</keyword>
<evidence type="ECO:0000256" key="9">
    <source>
        <dbReference type="SAM" id="SignalP"/>
    </source>
</evidence>
<evidence type="ECO:0000313" key="12">
    <source>
        <dbReference type="Proteomes" id="UP000305948"/>
    </source>
</evidence>
<proteinExistence type="inferred from homology"/>
<dbReference type="PANTHER" id="PTHR11552:SF201">
    <property type="entry name" value="GLUCOSE-METHANOL-CHOLINE OXIDOREDUCTASE N-TERMINAL DOMAIN-CONTAINING PROTEIN"/>
    <property type="match status" value="1"/>
</dbReference>
<dbReference type="InterPro" id="IPR007867">
    <property type="entry name" value="GMC_OxRtase_C"/>
</dbReference>
<evidence type="ECO:0000256" key="5">
    <source>
        <dbReference type="ARBA" id="ARBA00022827"/>
    </source>
</evidence>
<feature type="active site" description="Proton acceptor" evidence="7">
    <location>
        <position position="604"/>
    </location>
</feature>
<keyword evidence="5 8" id="KW-0274">FAD</keyword>
<feature type="binding site" evidence="8">
    <location>
        <position position="264"/>
    </location>
    <ligand>
        <name>FAD</name>
        <dbReference type="ChEBI" id="CHEBI:57692"/>
    </ligand>
</feature>
<dbReference type="Gene3D" id="3.50.50.60">
    <property type="entry name" value="FAD/NAD(P)-binding domain"/>
    <property type="match status" value="1"/>
</dbReference>
<dbReference type="Gene3D" id="3.30.560.10">
    <property type="entry name" value="Glucose Oxidase, domain 3"/>
    <property type="match status" value="1"/>
</dbReference>
<feature type="binding site" evidence="8">
    <location>
        <position position="114"/>
    </location>
    <ligand>
        <name>FAD</name>
        <dbReference type="ChEBI" id="CHEBI:57692"/>
    </ligand>
</feature>
<organism evidence="11 12">
    <name type="scientific">Heliocybe sulcata</name>
    <dbReference type="NCBI Taxonomy" id="5364"/>
    <lineage>
        <taxon>Eukaryota</taxon>
        <taxon>Fungi</taxon>
        <taxon>Dikarya</taxon>
        <taxon>Basidiomycota</taxon>
        <taxon>Agaricomycotina</taxon>
        <taxon>Agaricomycetes</taxon>
        <taxon>Gloeophyllales</taxon>
        <taxon>Gloeophyllaceae</taxon>
        <taxon>Heliocybe</taxon>
    </lineage>
</organism>
<dbReference type="SUPFAM" id="SSF51905">
    <property type="entry name" value="FAD/NAD(P)-binding domain"/>
    <property type="match status" value="1"/>
</dbReference>
<comment type="similarity">
    <text evidence="2">Belongs to the GMC oxidoreductase family.</text>
</comment>
<feature type="active site" description="Proton donor" evidence="7">
    <location>
        <position position="561"/>
    </location>
</feature>
<keyword evidence="12" id="KW-1185">Reference proteome</keyword>